<accession>A0A7T0C2R9</accession>
<dbReference type="PANTHER" id="PTHR11078:SF3">
    <property type="entry name" value="ANTITERMINATION NUSB DOMAIN-CONTAINING PROTEIN"/>
    <property type="match status" value="1"/>
</dbReference>
<gene>
    <name evidence="6 8" type="primary">nusB</name>
    <name evidence="8" type="ORF">G3M78_08720</name>
</gene>
<evidence type="ECO:0000256" key="3">
    <source>
        <dbReference type="ARBA" id="ARBA00022884"/>
    </source>
</evidence>
<evidence type="ECO:0000256" key="5">
    <source>
        <dbReference type="ARBA" id="ARBA00023163"/>
    </source>
</evidence>
<keyword evidence="5 6" id="KW-0804">Transcription</keyword>
<proteinExistence type="inferred from homology"/>
<dbReference type="NCBIfam" id="TIGR01951">
    <property type="entry name" value="nusB"/>
    <property type="match status" value="1"/>
</dbReference>
<dbReference type="KEGG" id="nva:G3M78_08720"/>
<dbReference type="Pfam" id="PF01029">
    <property type="entry name" value="NusB"/>
    <property type="match status" value="1"/>
</dbReference>
<dbReference type="SUPFAM" id="SSF48013">
    <property type="entry name" value="NusB-like"/>
    <property type="match status" value="1"/>
</dbReference>
<dbReference type="InterPro" id="IPR006027">
    <property type="entry name" value="NusB_RsmB_TIM44"/>
</dbReference>
<dbReference type="InterPro" id="IPR011605">
    <property type="entry name" value="NusB_fam"/>
</dbReference>
<evidence type="ECO:0000313" key="9">
    <source>
        <dbReference type="Proteomes" id="UP000594464"/>
    </source>
</evidence>
<keyword evidence="2 6" id="KW-0889">Transcription antitermination</keyword>
<evidence type="ECO:0000259" key="7">
    <source>
        <dbReference type="Pfam" id="PF01029"/>
    </source>
</evidence>
<evidence type="ECO:0000256" key="4">
    <source>
        <dbReference type="ARBA" id="ARBA00023015"/>
    </source>
</evidence>
<name>A0A7T0C2R9_9BACT</name>
<evidence type="ECO:0000256" key="6">
    <source>
        <dbReference type="HAMAP-Rule" id="MF_00073"/>
    </source>
</evidence>
<evidence type="ECO:0000313" key="8">
    <source>
        <dbReference type="EMBL" id="QPJ65468.1"/>
    </source>
</evidence>
<dbReference type="PANTHER" id="PTHR11078">
    <property type="entry name" value="N UTILIZATION SUBSTANCE PROTEIN B-RELATED"/>
    <property type="match status" value="1"/>
</dbReference>
<comment type="function">
    <text evidence="6">Involved in transcription antitermination. Required for transcription of ribosomal RNA (rRNA) genes. Binds specifically to the boxA antiterminator sequence of the ribosomal RNA (rrn) operons.</text>
</comment>
<keyword evidence="3 6" id="KW-0694">RNA-binding</keyword>
<comment type="similarity">
    <text evidence="1 6">Belongs to the NusB family.</text>
</comment>
<dbReference type="GO" id="GO:0006353">
    <property type="term" value="P:DNA-templated transcription termination"/>
    <property type="evidence" value="ECO:0007669"/>
    <property type="project" value="UniProtKB-UniRule"/>
</dbReference>
<evidence type="ECO:0000256" key="1">
    <source>
        <dbReference type="ARBA" id="ARBA00005952"/>
    </source>
</evidence>
<dbReference type="Gene3D" id="1.10.940.10">
    <property type="entry name" value="NusB-like"/>
    <property type="match status" value="1"/>
</dbReference>
<dbReference type="GO" id="GO:0003723">
    <property type="term" value="F:RNA binding"/>
    <property type="evidence" value="ECO:0007669"/>
    <property type="project" value="UniProtKB-UniRule"/>
</dbReference>
<protein>
    <recommendedName>
        <fullName evidence="6">Transcription antitermination protein NusB</fullName>
    </recommendedName>
    <alternativeName>
        <fullName evidence="6">Antitermination factor NusB</fullName>
    </alternativeName>
</protein>
<keyword evidence="4 6" id="KW-0805">Transcription regulation</keyword>
<dbReference type="InterPro" id="IPR035926">
    <property type="entry name" value="NusB-like_sf"/>
</dbReference>
<sequence>MGTRRSSRELALKYLYQKEFNDTSEENHWELFFASAAGGEDAEDYAKQLVLTALDKQTAIDDALNQFSEHWTLDRMAVIDRNILRLGSCELQFFKKVPPKAVINEWVEISKKYGNADSPDFVNGMLDKIFKSIQSKMEPTLK</sequence>
<dbReference type="EMBL" id="CP048620">
    <property type="protein sequence ID" value="QPJ65468.1"/>
    <property type="molecule type" value="Genomic_DNA"/>
</dbReference>
<evidence type="ECO:0000256" key="2">
    <source>
        <dbReference type="ARBA" id="ARBA00022814"/>
    </source>
</evidence>
<dbReference type="HAMAP" id="MF_00073">
    <property type="entry name" value="NusB"/>
    <property type="match status" value="1"/>
</dbReference>
<feature type="domain" description="NusB/RsmB/TIM44" evidence="7">
    <location>
        <begin position="6"/>
        <end position="129"/>
    </location>
</feature>
<organism evidence="8 9">
    <name type="scientific">Candidatus Nitrohelix vancouverensis</name>
    <dbReference type="NCBI Taxonomy" id="2705534"/>
    <lineage>
        <taxon>Bacteria</taxon>
        <taxon>Pseudomonadati</taxon>
        <taxon>Nitrospinota/Tectimicrobiota group</taxon>
        <taxon>Nitrospinota</taxon>
        <taxon>Nitrospinia</taxon>
        <taxon>Nitrospinales</taxon>
        <taxon>Nitrospinaceae</taxon>
        <taxon>Candidatus Nitrohelix</taxon>
    </lineage>
</organism>
<dbReference type="GO" id="GO:0031564">
    <property type="term" value="P:transcription antitermination"/>
    <property type="evidence" value="ECO:0007669"/>
    <property type="project" value="UniProtKB-KW"/>
</dbReference>
<dbReference type="CDD" id="cd00619">
    <property type="entry name" value="Terminator_NusB"/>
    <property type="match status" value="1"/>
</dbReference>
<dbReference type="AlphaFoldDB" id="A0A7T0C2R9"/>
<reference evidence="9" key="1">
    <citation type="submission" date="2020-02" db="EMBL/GenBank/DDBJ databases">
        <title>Genomic and physiological characterization of two novel Nitrospinaceae genera.</title>
        <authorList>
            <person name="Mueller A.J."/>
            <person name="Jung M.-Y."/>
            <person name="Strachan C.R."/>
            <person name="Herbold C.W."/>
            <person name="Kirkegaard R.H."/>
            <person name="Daims H."/>
        </authorList>
    </citation>
    <scope>NUCLEOTIDE SEQUENCE [LARGE SCALE GENOMIC DNA]</scope>
</reference>
<dbReference type="GO" id="GO:0005829">
    <property type="term" value="C:cytosol"/>
    <property type="evidence" value="ECO:0007669"/>
    <property type="project" value="TreeGrafter"/>
</dbReference>
<dbReference type="Proteomes" id="UP000594464">
    <property type="component" value="Chromosome"/>
</dbReference>